<evidence type="ECO:0000256" key="10">
    <source>
        <dbReference type="ARBA" id="ARBA00022630"/>
    </source>
</evidence>
<dbReference type="InterPro" id="IPR016169">
    <property type="entry name" value="FAD-bd_PCMH_sub2"/>
</dbReference>
<evidence type="ECO:0000256" key="9">
    <source>
        <dbReference type="ARBA" id="ARBA00022618"/>
    </source>
</evidence>
<dbReference type="InterPro" id="IPR036635">
    <property type="entry name" value="MurB_C_sf"/>
</dbReference>
<dbReference type="AlphaFoldDB" id="A0A0S2KDS1"/>
<dbReference type="PANTHER" id="PTHR21071">
    <property type="entry name" value="UDP-N-ACETYLENOLPYRUVOYLGLUCOSAMINE REDUCTASE"/>
    <property type="match status" value="1"/>
</dbReference>
<dbReference type="NCBIfam" id="TIGR00179">
    <property type="entry name" value="murB"/>
    <property type="match status" value="1"/>
</dbReference>
<evidence type="ECO:0000256" key="6">
    <source>
        <dbReference type="ARBA" id="ARBA00012518"/>
    </source>
</evidence>
<dbReference type="Gene3D" id="3.90.78.10">
    <property type="entry name" value="UDP-N-acetylenolpyruvoylglucosamine reductase, C-terminal domain"/>
    <property type="match status" value="1"/>
</dbReference>
<comment type="pathway">
    <text evidence="4 20">Cell wall biogenesis; peptidoglycan biosynthesis.</text>
</comment>
<sequence>MNFPSNWQADASLQSLHTFGFKVHARWLVQVEQEDELPAILAVAERKDLPVMILGGGSNVLFVSDYPGLVVHLQLQGVRSRAEGERILVTAAAGESWHDFVEYCLGRGWYGLENLALIPGSVGAAPVQNIGAYGVELAAILHSVRYLDRQDMCVKTLAAVDCQFAYRDSIFKHELRDRAIILSCTFSLSAVPQSQLEYPALRQTLAQLPGVDLEQVSPRQVFDAVCALRRSKLPDPAVLGNAGSFFRNPIISRAHCQQLLSEWSDMPVFEIPHDPGHVKVPAAWLIEQAGWKGVRRGFVGVHDQQALVLVHDYLHSQGAASASELVRLAGDIAESVQQRFGIQLQPEVQIVGL</sequence>
<feature type="active site" evidence="20">
    <location>
        <position position="347"/>
    </location>
</feature>
<evidence type="ECO:0000256" key="12">
    <source>
        <dbReference type="ARBA" id="ARBA00022857"/>
    </source>
</evidence>
<evidence type="ECO:0000256" key="1">
    <source>
        <dbReference type="ARBA" id="ARBA00001974"/>
    </source>
</evidence>
<dbReference type="GO" id="GO:0071555">
    <property type="term" value="P:cell wall organization"/>
    <property type="evidence" value="ECO:0007669"/>
    <property type="project" value="UniProtKB-KW"/>
</dbReference>
<keyword evidence="15 20" id="KW-0560">Oxidoreductase</keyword>
<evidence type="ECO:0000256" key="11">
    <source>
        <dbReference type="ARBA" id="ARBA00022827"/>
    </source>
</evidence>
<dbReference type="GO" id="GO:0071949">
    <property type="term" value="F:FAD binding"/>
    <property type="evidence" value="ECO:0007669"/>
    <property type="project" value="InterPro"/>
</dbReference>
<dbReference type="InterPro" id="IPR003170">
    <property type="entry name" value="MurB"/>
</dbReference>
<feature type="domain" description="FAD-binding PCMH-type" evidence="21">
    <location>
        <begin position="20"/>
        <end position="191"/>
    </location>
</feature>
<dbReference type="GO" id="GO:0008762">
    <property type="term" value="F:UDP-N-acetylmuramate dehydrogenase activity"/>
    <property type="evidence" value="ECO:0007669"/>
    <property type="project" value="UniProtKB-UniRule"/>
</dbReference>
<dbReference type="GO" id="GO:0009252">
    <property type="term" value="P:peptidoglycan biosynthetic process"/>
    <property type="evidence" value="ECO:0007669"/>
    <property type="project" value="UniProtKB-UniRule"/>
</dbReference>
<evidence type="ECO:0000256" key="2">
    <source>
        <dbReference type="ARBA" id="ARBA00003921"/>
    </source>
</evidence>
<evidence type="ECO:0000256" key="13">
    <source>
        <dbReference type="ARBA" id="ARBA00022960"/>
    </source>
</evidence>
<reference evidence="22 23" key="1">
    <citation type="submission" date="2015-11" db="EMBL/GenBank/DDBJ databases">
        <authorList>
            <person name="Zhang Y."/>
            <person name="Guo Z."/>
        </authorList>
    </citation>
    <scope>NUCLEOTIDE SEQUENCE [LARGE SCALE GENOMIC DNA]</scope>
    <source>
        <strain evidence="22 23">KCTC 32221</strain>
    </source>
</reference>
<evidence type="ECO:0000313" key="23">
    <source>
        <dbReference type="Proteomes" id="UP000065641"/>
    </source>
</evidence>
<evidence type="ECO:0000256" key="18">
    <source>
        <dbReference type="ARBA" id="ARBA00031026"/>
    </source>
</evidence>
<keyword evidence="23" id="KW-1185">Reference proteome</keyword>
<dbReference type="PANTHER" id="PTHR21071:SF4">
    <property type="entry name" value="UDP-N-ACETYLENOLPYRUVOYLGLUCOSAMINE REDUCTASE"/>
    <property type="match status" value="1"/>
</dbReference>
<organism evidence="22 23">
    <name type="scientific">Pseudohongiella spirulinae</name>
    <dbReference type="NCBI Taxonomy" id="1249552"/>
    <lineage>
        <taxon>Bacteria</taxon>
        <taxon>Pseudomonadati</taxon>
        <taxon>Pseudomonadota</taxon>
        <taxon>Gammaproteobacteria</taxon>
        <taxon>Pseudomonadales</taxon>
        <taxon>Pseudohongiellaceae</taxon>
        <taxon>Pseudohongiella</taxon>
    </lineage>
</organism>
<dbReference type="HAMAP" id="MF_00037">
    <property type="entry name" value="MurB"/>
    <property type="match status" value="1"/>
</dbReference>
<keyword evidence="13 20" id="KW-0133">Cell shape</keyword>
<accession>A0A0S2KDS1</accession>
<keyword evidence="17 20" id="KW-0961">Cell wall biogenesis/degradation</keyword>
<dbReference type="SUPFAM" id="SSF56176">
    <property type="entry name" value="FAD-binding/transporter-associated domain-like"/>
    <property type="match status" value="1"/>
</dbReference>
<evidence type="ECO:0000256" key="19">
    <source>
        <dbReference type="ARBA" id="ARBA00048914"/>
    </source>
</evidence>
<dbReference type="NCBIfam" id="NF000755">
    <property type="entry name" value="PRK00046.1"/>
    <property type="match status" value="1"/>
</dbReference>
<dbReference type="InterPro" id="IPR006094">
    <property type="entry name" value="Oxid_FAD_bind_N"/>
</dbReference>
<dbReference type="Gene3D" id="3.30.43.10">
    <property type="entry name" value="Uridine Diphospho-n-acetylenolpyruvylglucosamine Reductase, domain 2"/>
    <property type="match status" value="1"/>
</dbReference>
<proteinExistence type="inferred from homology"/>
<dbReference type="GO" id="GO:0051301">
    <property type="term" value="P:cell division"/>
    <property type="evidence" value="ECO:0007669"/>
    <property type="project" value="UniProtKB-KW"/>
</dbReference>
<dbReference type="SUPFAM" id="SSF56194">
    <property type="entry name" value="Uridine diphospho-N-Acetylenolpyruvylglucosamine reductase, MurB, C-terminal domain"/>
    <property type="match status" value="1"/>
</dbReference>
<dbReference type="Gene3D" id="3.30.465.10">
    <property type="match status" value="1"/>
</dbReference>
<evidence type="ECO:0000256" key="20">
    <source>
        <dbReference type="HAMAP-Rule" id="MF_00037"/>
    </source>
</evidence>
<dbReference type="InterPro" id="IPR016166">
    <property type="entry name" value="FAD-bd_PCMH"/>
</dbReference>
<dbReference type="InterPro" id="IPR011601">
    <property type="entry name" value="MurB_C"/>
</dbReference>
<dbReference type="OrthoDB" id="9804753at2"/>
<dbReference type="UniPathway" id="UPA00219"/>
<evidence type="ECO:0000313" key="22">
    <source>
        <dbReference type="EMBL" id="ALO46460.1"/>
    </source>
</evidence>
<evidence type="ECO:0000256" key="16">
    <source>
        <dbReference type="ARBA" id="ARBA00023306"/>
    </source>
</evidence>
<keyword evidence="12 20" id="KW-0521">NADP</keyword>
<dbReference type="STRING" id="1249552.PS2015_1811"/>
<dbReference type="InterPro" id="IPR036318">
    <property type="entry name" value="FAD-bd_PCMH-like_sf"/>
</dbReference>
<keyword evidence="9 20" id="KW-0132">Cell division</keyword>
<evidence type="ECO:0000256" key="3">
    <source>
        <dbReference type="ARBA" id="ARBA00004496"/>
    </source>
</evidence>
<evidence type="ECO:0000256" key="7">
    <source>
        <dbReference type="ARBA" id="ARBA00015188"/>
    </source>
</evidence>
<name>A0A0S2KDS1_9GAMM</name>
<dbReference type="Proteomes" id="UP000065641">
    <property type="component" value="Chromosome"/>
</dbReference>
<dbReference type="GO" id="GO:0008360">
    <property type="term" value="P:regulation of cell shape"/>
    <property type="evidence" value="ECO:0007669"/>
    <property type="project" value="UniProtKB-KW"/>
</dbReference>
<evidence type="ECO:0000256" key="17">
    <source>
        <dbReference type="ARBA" id="ARBA00023316"/>
    </source>
</evidence>
<evidence type="ECO:0000256" key="15">
    <source>
        <dbReference type="ARBA" id="ARBA00023002"/>
    </source>
</evidence>
<feature type="active site" evidence="20">
    <location>
        <position position="167"/>
    </location>
</feature>
<dbReference type="PROSITE" id="PS51387">
    <property type="entry name" value="FAD_PCMH"/>
    <property type="match status" value="1"/>
</dbReference>
<keyword evidence="16 20" id="KW-0131">Cell cycle</keyword>
<evidence type="ECO:0000259" key="21">
    <source>
        <dbReference type="PROSITE" id="PS51387"/>
    </source>
</evidence>
<dbReference type="GO" id="GO:0005829">
    <property type="term" value="C:cytosol"/>
    <property type="evidence" value="ECO:0007669"/>
    <property type="project" value="TreeGrafter"/>
</dbReference>
<dbReference type="EMBL" id="CP013189">
    <property type="protein sequence ID" value="ALO46460.1"/>
    <property type="molecule type" value="Genomic_DNA"/>
</dbReference>
<dbReference type="Pfam" id="PF02873">
    <property type="entry name" value="MurB_C"/>
    <property type="match status" value="1"/>
</dbReference>
<comment type="function">
    <text evidence="2 20">Cell wall formation.</text>
</comment>
<evidence type="ECO:0000256" key="8">
    <source>
        <dbReference type="ARBA" id="ARBA00022490"/>
    </source>
</evidence>
<dbReference type="NCBIfam" id="NF010478">
    <property type="entry name" value="PRK13903.1"/>
    <property type="match status" value="1"/>
</dbReference>
<dbReference type="Pfam" id="PF01565">
    <property type="entry name" value="FAD_binding_4"/>
    <property type="match status" value="1"/>
</dbReference>
<comment type="cofactor">
    <cofactor evidence="1 20">
        <name>FAD</name>
        <dbReference type="ChEBI" id="CHEBI:57692"/>
    </cofactor>
</comment>
<gene>
    <name evidence="20" type="primary">murB</name>
    <name evidence="22" type="ORF">PS2015_1811</name>
</gene>
<evidence type="ECO:0000256" key="5">
    <source>
        <dbReference type="ARBA" id="ARBA00010485"/>
    </source>
</evidence>
<dbReference type="InterPro" id="IPR016167">
    <property type="entry name" value="FAD-bd_PCMH_sub1"/>
</dbReference>
<evidence type="ECO:0000256" key="4">
    <source>
        <dbReference type="ARBA" id="ARBA00004752"/>
    </source>
</evidence>
<keyword evidence="11 20" id="KW-0274">FAD</keyword>
<keyword evidence="8 20" id="KW-0963">Cytoplasm</keyword>
<dbReference type="KEGG" id="pspi:PS2015_1811"/>
<dbReference type="RefSeq" id="WP_058021897.1">
    <property type="nucleotide sequence ID" value="NZ_CP013189.1"/>
</dbReference>
<protein>
    <recommendedName>
        <fullName evidence="7 20">UDP-N-acetylenolpyruvoylglucosamine reductase</fullName>
        <ecNumber evidence="6 20">1.3.1.98</ecNumber>
    </recommendedName>
    <alternativeName>
        <fullName evidence="18 20">UDP-N-acetylmuramate dehydrogenase</fullName>
    </alternativeName>
</protein>
<keyword evidence="10 20" id="KW-0285">Flavoprotein</keyword>
<comment type="catalytic activity">
    <reaction evidence="19 20">
        <text>UDP-N-acetyl-alpha-D-muramate + NADP(+) = UDP-N-acetyl-3-O-(1-carboxyvinyl)-alpha-D-glucosamine + NADPH + H(+)</text>
        <dbReference type="Rhea" id="RHEA:12248"/>
        <dbReference type="ChEBI" id="CHEBI:15378"/>
        <dbReference type="ChEBI" id="CHEBI:57783"/>
        <dbReference type="ChEBI" id="CHEBI:58349"/>
        <dbReference type="ChEBI" id="CHEBI:68483"/>
        <dbReference type="ChEBI" id="CHEBI:70757"/>
        <dbReference type="EC" id="1.3.1.98"/>
    </reaction>
</comment>
<comment type="subcellular location">
    <subcellularLocation>
        <location evidence="3 20">Cytoplasm</location>
    </subcellularLocation>
</comment>
<feature type="active site" description="Proton donor" evidence="20">
    <location>
        <position position="244"/>
    </location>
</feature>
<dbReference type="PATRIC" id="fig|1249552.3.peg.1818"/>
<evidence type="ECO:0000256" key="14">
    <source>
        <dbReference type="ARBA" id="ARBA00022984"/>
    </source>
</evidence>
<dbReference type="EC" id="1.3.1.98" evidence="6 20"/>
<keyword evidence="14 20" id="KW-0573">Peptidoglycan synthesis</keyword>
<comment type="similarity">
    <text evidence="5 20">Belongs to the MurB family.</text>
</comment>